<dbReference type="PANTHER" id="PTHR34322">
    <property type="entry name" value="TRANSPOSASE, Y1_TNP DOMAIN-CONTAINING"/>
    <property type="match status" value="1"/>
</dbReference>
<reference evidence="3" key="1">
    <citation type="journal article" date="2022" name="Int. J. Syst. Evol. Microbiol.">
        <title>Anaeromyxobacter oryzae sp. nov., Anaeromyxobacter diazotrophicus sp. nov. and Anaeromyxobacter paludicola sp. nov., isolated from paddy soils.</title>
        <authorList>
            <person name="Itoh H."/>
            <person name="Xu Z."/>
            <person name="Mise K."/>
            <person name="Masuda Y."/>
            <person name="Ushijima N."/>
            <person name="Hayakawa C."/>
            <person name="Shiratori Y."/>
            <person name="Senoo K."/>
        </authorList>
    </citation>
    <scope>NUCLEOTIDE SEQUENCE [LARGE SCALE GENOMIC DNA]</scope>
    <source>
        <strain evidence="3">Red630</strain>
    </source>
</reference>
<dbReference type="EMBL" id="AP025592">
    <property type="protein sequence ID" value="BDG09230.1"/>
    <property type="molecule type" value="Genomic_DNA"/>
</dbReference>
<dbReference type="InterPro" id="IPR036515">
    <property type="entry name" value="Transposase_17_sf"/>
</dbReference>
<evidence type="ECO:0000313" key="2">
    <source>
        <dbReference type="EMBL" id="BDG09230.1"/>
    </source>
</evidence>
<dbReference type="SMART" id="SM01321">
    <property type="entry name" value="Y1_Tnp"/>
    <property type="match status" value="1"/>
</dbReference>
<sequence length="297" mass="32894">MTAPRQVLPGTTYLVTRRCSERRFFLRPSPLTNAIFLYVLAVAARLYGVRLHAFCVLSNHYHLVLTDPHARLPAFMQYLDGLVARAVNAALGRWEGFWSAEASYNAVSQADSDDVVRKIAYVLANPVSAGLVRSGRDWPGLWSSPEQLGTATLTAARPKVFFHPCGALPESVSLQLTLPPGFSCPEELRARVESAMTELPERRRTEGKVRGFLGRAAVLAQSPFGRPGTGEPRRKLSPRFAAADPVKRVEAISRWRTFLDGYRRALASWRSGVRNVLFPPGTYQLRLEHRAPCAAPG</sequence>
<protein>
    <recommendedName>
        <fullName evidence="1">Transposase IS200-like domain-containing protein</fullName>
    </recommendedName>
</protein>
<evidence type="ECO:0000259" key="1">
    <source>
        <dbReference type="SMART" id="SM01321"/>
    </source>
</evidence>
<dbReference type="Proteomes" id="UP001162734">
    <property type="component" value="Chromosome"/>
</dbReference>
<keyword evidence="3" id="KW-1185">Reference proteome</keyword>
<dbReference type="Gene3D" id="3.30.70.1290">
    <property type="entry name" value="Transposase IS200-like"/>
    <property type="match status" value="1"/>
</dbReference>
<accession>A0ABM7XBJ3</accession>
<feature type="domain" description="Transposase IS200-like" evidence="1">
    <location>
        <begin position="8"/>
        <end position="125"/>
    </location>
</feature>
<dbReference type="PANTHER" id="PTHR34322:SF2">
    <property type="entry name" value="TRANSPOSASE IS200-LIKE DOMAIN-CONTAINING PROTEIN"/>
    <property type="match status" value="1"/>
</dbReference>
<gene>
    <name evidence="2" type="ORF">AMPC_23430</name>
</gene>
<evidence type="ECO:0000313" key="3">
    <source>
        <dbReference type="Proteomes" id="UP001162734"/>
    </source>
</evidence>
<proteinExistence type="predicted"/>
<dbReference type="InterPro" id="IPR002686">
    <property type="entry name" value="Transposase_17"/>
</dbReference>
<dbReference type="SUPFAM" id="SSF143422">
    <property type="entry name" value="Transposase IS200-like"/>
    <property type="match status" value="1"/>
</dbReference>
<dbReference type="RefSeq" id="WP_248340993.1">
    <property type="nucleotide sequence ID" value="NZ_AP025592.1"/>
</dbReference>
<name>A0ABM7XBJ3_9BACT</name>
<organism evidence="2 3">
    <name type="scientific">Anaeromyxobacter paludicola</name>
    <dbReference type="NCBI Taxonomy" id="2918171"/>
    <lineage>
        <taxon>Bacteria</taxon>
        <taxon>Pseudomonadati</taxon>
        <taxon>Myxococcota</taxon>
        <taxon>Myxococcia</taxon>
        <taxon>Myxococcales</taxon>
        <taxon>Cystobacterineae</taxon>
        <taxon>Anaeromyxobacteraceae</taxon>
        <taxon>Anaeromyxobacter</taxon>
    </lineage>
</organism>